<dbReference type="PANTHER" id="PTHR46049">
    <property type="entry name" value="AGAP003327-PA"/>
    <property type="match status" value="1"/>
</dbReference>
<evidence type="ECO:0000256" key="6">
    <source>
        <dbReference type="ARBA" id="ARBA00023123"/>
    </source>
</evidence>
<dbReference type="CDD" id="cd14873">
    <property type="entry name" value="MYSc_Myo10"/>
    <property type="match status" value="1"/>
</dbReference>
<feature type="domain" description="MyTH4" evidence="15">
    <location>
        <begin position="1459"/>
        <end position="1620"/>
    </location>
</feature>
<dbReference type="GO" id="GO:0005547">
    <property type="term" value="F:phosphatidylinositol-3,4,5-trisphosphate binding"/>
    <property type="evidence" value="ECO:0007669"/>
    <property type="project" value="TreeGrafter"/>
</dbReference>
<dbReference type="InterPro" id="IPR027417">
    <property type="entry name" value="P-loop_NTPase"/>
</dbReference>
<evidence type="ECO:0000313" key="18">
    <source>
        <dbReference type="Proteomes" id="UP000694700"/>
    </source>
</evidence>
<dbReference type="SUPFAM" id="SSF47031">
    <property type="entry name" value="Second domain of FERM"/>
    <property type="match status" value="1"/>
</dbReference>
<keyword evidence="3" id="KW-0963">Cytoplasm</keyword>
<dbReference type="InterPro" id="IPR014352">
    <property type="entry name" value="FERM/acyl-CoA-bd_prot_sf"/>
</dbReference>
<keyword evidence="5 9" id="KW-0067">ATP-binding</keyword>
<dbReference type="PROSITE" id="PS51456">
    <property type="entry name" value="MYOSIN_MOTOR"/>
    <property type="match status" value="1"/>
</dbReference>
<dbReference type="Gene3D" id="1.20.120.720">
    <property type="entry name" value="Myosin VI head, motor domain, U50 subdomain"/>
    <property type="match status" value="1"/>
</dbReference>
<dbReference type="Pfam" id="PF00063">
    <property type="entry name" value="Myosin_head"/>
    <property type="match status" value="1"/>
</dbReference>
<dbReference type="GO" id="GO:0060002">
    <property type="term" value="F:plus-end directed microfilament motor activity"/>
    <property type="evidence" value="ECO:0007669"/>
    <property type="project" value="TreeGrafter"/>
</dbReference>
<dbReference type="InterPro" id="IPR019748">
    <property type="entry name" value="FERM_central"/>
</dbReference>
<dbReference type="Pfam" id="PF21989">
    <property type="entry name" value="RA_2"/>
    <property type="match status" value="1"/>
</dbReference>
<dbReference type="Gene3D" id="2.30.29.30">
    <property type="entry name" value="Pleckstrin-homology domain (PH domain)/Phosphotyrosine-binding domain (PTB)"/>
    <property type="match status" value="4"/>
</dbReference>
<dbReference type="Gene3D" id="6.20.240.20">
    <property type="match status" value="1"/>
</dbReference>
<dbReference type="InterPro" id="IPR001849">
    <property type="entry name" value="PH_domain"/>
</dbReference>
<evidence type="ECO:0000259" key="12">
    <source>
        <dbReference type="PROSITE" id="PS50003"/>
    </source>
</evidence>
<dbReference type="GO" id="GO:0007165">
    <property type="term" value="P:signal transduction"/>
    <property type="evidence" value="ECO:0007669"/>
    <property type="project" value="InterPro"/>
</dbReference>
<dbReference type="FunFam" id="1.10.10.820:FF:000001">
    <property type="entry name" value="Myosin heavy chain"/>
    <property type="match status" value="1"/>
</dbReference>
<dbReference type="FunFam" id="2.30.29.30:FF:000286">
    <property type="entry name" value="PH-protein kinase domain containing protein"/>
    <property type="match status" value="1"/>
</dbReference>
<dbReference type="SMART" id="SM00139">
    <property type="entry name" value="MyTH4"/>
    <property type="match status" value="1"/>
</dbReference>
<dbReference type="InterPro" id="IPR041797">
    <property type="entry name" value="MyoX_FERM_C"/>
</dbReference>
<dbReference type="InterPro" id="IPR000299">
    <property type="entry name" value="FERM_domain"/>
</dbReference>
<evidence type="ECO:0000256" key="1">
    <source>
        <dbReference type="ARBA" id="ARBA00004496"/>
    </source>
</evidence>
<feature type="compositionally biased region" description="Basic and acidic residues" evidence="11">
    <location>
        <begin position="1059"/>
        <end position="1068"/>
    </location>
</feature>
<feature type="compositionally biased region" description="Acidic residues" evidence="11">
    <location>
        <begin position="1025"/>
        <end position="1046"/>
    </location>
</feature>
<evidence type="ECO:0000256" key="2">
    <source>
        <dbReference type="ARBA" id="ARBA00008314"/>
    </source>
</evidence>
<evidence type="ECO:0000259" key="14">
    <source>
        <dbReference type="PROSITE" id="PS50200"/>
    </source>
</evidence>
<dbReference type="Gene3D" id="1.20.58.530">
    <property type="match status" value="1"/>
</dbReference>
<keyword evidence="7 9" id="KW-0505">Motor protein</keyword>
<feature type="compositionally biased region" description="Polar residues" evidence="11">
    <location>
        <begin position="1012"/>
        <end position="1021"/>
    </location>
</feature>
<keyword evidence="10" id="KW-0175">Coiled coil</keyword>
<feature type="region of interest" description="Disordered" evidence="11">
    <location>
        <begin position="925"/>
        <end position="1068"/>
    </location>
</feature>
<feature type="domain" description="Ras-associating" evidence="14">
    <location>
        <begin position="1629"/>
        <end position="1672"/>
    </location>
</feature>
<feature type="coiled-coil region" evidence="10">
    <location>
        <begin position="784"/>
        <end position="825"/>
    </location>
</feature>
<evidence type="ECO:0000256" key="11">
    <source>
        <dbReference type="SAM" id="MobiDB-lite"/>
    </source>
</evidence>
<evidence type="ECO:0000256" key="9">
    <source>
        <dbReference type="PROSITE-ProRule" id="PRU00782"/>
    </source>
</evidence>
<evidence type="ECO:0000256" key="4">
    <source>
        <dbReference type="ARBA" id="ARBA00022741"/>
    </source>
</evidence>
<dbReference type="Pfam" id="PF00784">
    <property type="entry name" value="MyTH4"/>
    <property type="match status" value="1"/>
</dbReference>
<dbReference type="GO" id="GO:0048731">
    <property type="term" value="P:system development"/>
    <property type="evidence" value="ECO:0007669"/>
    <property type="project" value="UniProtKB-ARBA"/>
</dbReference>
<feature type="coiled-coil region" evidence="10">
    <location>
        <begin position="850"/>
        <end position="877"/>
    </location>
</feature>
<dbReference type="Gene3D" id="1.20.5.170">
    <property type="match status" value="1"/>
</dbReference>
<dbReference type="InterPro" id="IPR000048">
    <property type="entry name" value="IQ_motif_EF-hand-BS"/>
</dbReference>
<dbReference type="InterPro" id="IPR031971">
    <property type="entry name" value="MYO10_CC"/>
</dbReference>
<dbReference type="CDD" id="cd13202">
    <property type="entry name" value="FERM_C_MyoX"/>
    <property type="match status" value="1"/>
</dbReference>
<dbReference type="Pfam" id="PF18597">
    <property type="entry name" value="SH3_19"/>
    <property type="match status" value="1"/>
</dbReference>
<dbReference type="Pfam" id="PF00373">
    <property type="entry name" value="FERM_M"/>
    <property type="match status" value="1"/>
</dbReference>
<dbReference type="SMART" id="SM00242">
    <property type="entry name" value="MYSc"/>
    <property type="match status" value="1"/>
</dbReference>
<dbReference type="PRINTS" id="PR00193">
    <property type="entry name" value="MYOSINHEAVY"/>
</dbReference>
<feature type="region of interest" description="Disordered" evidence="11">
    <location>
        <begin position="1080"/>
        <end position="1107"/>
    </location>
</feature>
<protein>
    <submittedName>
        <fullName evidence="17">Myosin X</fullName>
    </submittedName>
</protein>
<dbReference type="Gene3D" id="3.40.850.10">
    <property type="entry name" value="Kinesin motor domain"/>
    <property type="match status" value="1"/>
</dbReference>
<feature type="domain" description="PH" evidence="12">
    <location>
        <begin position="1159"/>
        <end position="1257"/>
    </location>
</feature>
<feature type="compositionally biased region" description="Acidic residues" evidence="11">
    <location>
        <begin position="942"/>
        <end position="956"/>
    </location>
</feature>
<feature type="region of interest" description="Actin-binding" evidence="9">
    <location>
        <begin position="599"/>
        <end position="621"/>
    </location>
</feature>
<dbReference type="InterPro" id="IPR035963">
    <property type="entry name" value="FERM_2"/>
</dbReference>
<feature type="domain" description="Myosin motor" evidence="16">
    <location>
        <begin position="40"/>
        <end position="719"/>
    </location>
</feature>
<dbReference type="PROSITE" id="PS50003">
    <property type="entry name" value="PH_DOMAIN"/>
    <property type="match status" value="1"/>
</dbReference>
<evidence type="ECO:0000256" key="5">
    <source>
        <dbReference type="ARBA" id="ARBA00022840"/>
    </source>
</evidence>
<name>A0A8C1URI9_CYPCA</name>
<evidence type="ECO:0000313" key="17">
    <source>
        <dbReference type="Ensembl" id="ENSCCRP00015040807.1"/>
    </source>
</evidence>
<evidence type="ECO:0000259" key="15">
    <source>
        <dbReference type="PROSITE" id="PS51016"/>
    </source>
</evidence>
<dbReference type="Gene3D" id="1.20.80.10">
    <property type="match status" value="1"/>
</dbReference>
<dbReference type="InterPro" id="IPR019749">
    <property type="entry name" value="Band_41_domain"/>
</dbReference>
<dbReference type="GO" id="GO:0051015">
    <property type="term" value="F:actin filament binding"/>
    <property type="evidence" value="ECO:0007669"/>
    <property type="project" value="TreeGrafter"/>
</dbReference>
<dbReference type="InterPro" id="IPR036961">
    <property type="entry name" value="Kinesin_motor_dom_sf"/>
</dbReference>
<dbReference type="GO" id="GO:0030175">
    <property type="term" value="C:filopodium"/>
    <property type="evidence" value="ECO:0007669"/>
    <property type="project" value="TreeGrafter"/>
</dbReference>
<dbReference type="Gene3D" id="1.10.10.820">
    <property type="match status" value="1"/>
</dbReference>
<evidence type="ECO:0000256" key="10">
    <source>
        <dbReference type="SAM" id="Coils"/>
    </source>
</evidence>
<dbReference type="PROSITE" id="PS51016">
    <property type="entry name" value="MYTH4"/>
    <property type="match status" value="1"/>
</dbReference>
<dbReference type="InterPro" id="IPR001609">
    <property type="entry name" value="Myosin_head_motor_dom-like"/>
</dbReference>
<dbReference type="GO" id="GO:0005524">
    <property type="term" value="F:ATP binding"/>
    <property type="evidence" value="ECO:0007669"/>
    <property type="project" value="UniProtKB-UniRule"/>
</dbReference>
<comment type="similarity">
    <text evidence="2 9">Belongs to the TRAFAC class myosin-kinesin ATPase superfamily. Myosin family.</text>
</comment>
<dbReference type="CDD" id="cd14473">
    <property type="entry name" value="FERM_B-lobe"/>
    <property type="match status" value="1"/>
</dbReference>
<proteinExistence type="inferred from homology"/>
<dbReference type="SUPFAM" id="SSF50729">
    <property type="entry name" value="PH domain-like"/>
    <property type="match status" value="4"/>
</dbReference>
<evidence type="ECO:0000259" key="13">
    <source>
        <dbReference type="PROSITE" id="PS50057"/>
    </source>
</evidence>
<dbReference type="InterPro" id="IPR038185">
    <property type="entry name" value="MyTH4_dom_sf"/>
</dbReference>
<comment type="subcellular location">
    <subcellularLocation>
        <location evidence="1">Cytoplasm</location>
    </subcellularLocation>
</comment>
<dbReference type="GO" id="GO:0008360">
    <property type="term" value="P:regulation of cell shape"/>
    <property type="evidence" value="ECO:0007669"/>
    <property type="project" value="TreeGrafter"/>
</dbReference>
<feature type="domain" description="FERM" evidence="13">
    <location>
        <begin position="1625"/>
        <end position="1959"/>
    </location>
</feature>
<dbReference type="PROSITE" id="PS50096">
    <property type="entry name" value="IQ"/>
    <property type="match status" value="2"/>
</dbReference>
<dbReference type="InterPro" id="IPR011993">
    <property type="entry name" value="PH-like_dom_sf"/>
</dbReference>
<dbReference type="InterPro" id="IPR036124">
    <property type="entry name" value="MYSc_Myo10"/>
</dbReference>
<dbReference type="Proteomes" id="UP000694700">
    <property type="component" value="Unplaced"/>
</dbReference>
<dbReference type="Pfam" id="PF00612">
    <property type="entry name" value="IQ"/>
    <property type="match status" value="1"/>
</dbReference>
<evidence type="ECO:0000259" key="16">
    <source>
        <dbReference type="PROSITE" id="PS51456"/>
    </source>
</evidence>
<reference evidence="17" key="1">
    <citation type="submission" date="2025-08" db="UniProtKB">
        <authorList>
            <consortium name="Ensembl"/>
        </authorList>
    </citation>
    <scope>IDENTIFICATION</scope>
</reference>
<dbReference type="CDD" id="cd13296">
    <property type="entry name" value="PH2_MyoX"/>
    <property type="match status" value="1"/>
</dbReference>
<dbReference type="InterPro" id="IPR051724">
    <property type="entry name" value="Actin_motor_Myosin"/>
</dbReference>
<dbReference type="PANTHER" id="PTHR46049:SF2">
    <property type="entry name" value="UNCONVENTIONAL MYOSIN-X"/>
    <property type="match status" value="1"/>
</dbReference>
<dbReference type="GO" id="GO:0051489">
    <property type="term" value="P:regulation of filopodium assembly"/>
    <property type="evidence" value="ECO:0007669"/>
    <property type="project" value="TreeGrafter"/>
</dbReference>
<dbReference type="SMART" id="SM00233">
    <property type="entry name" value="PH"/>
    <property type="match status" value="2"/>
</dbReference>
<dbReference type="SUPFAM" id="SSF52540">
    <property type="entry name" value="P-loop containing nucleoside triphosphate hydrolases"/>
    <property type="match status" value="1"/>
</dbReference>
<feature type="compositionally biased region" description="Acidic residues" evidence="11">
    <location>
        <begin position="1094"/>
        <end position="1107"/>
    </location>
</feature>
<dbReference type="Ensembl" id="ENSCCRT00015042199.1">
    <property type="protein sequence ID" value="ENSCCRP00015040807.1"/>
    <property type="gene ID" value="ENSCCRG00015016671.1"/>
</dbReference>
<dbReference type="FunFam" id="3.40.850.10:FF:000008">
    <property type="entry name" value="Putative unconventional myosin-IXa"/>
    <property type="match status" value="1"/>
</dbReference>
<organism evidence="17 18">
    <name type="scientific">Cyprinus carpio</name>
    <name type="common">Common carp</name>
    <dbReference type="NCBI Taxonomy" id="7962"/>
    <lineage>
        <taxon>Eukaryota</taxon>
        <taxon>Metazoa</taxon>
        <taxon>Chordata</taxon>
        <taxon>Craniata</taxon>
        <taxon>Vertebrata</taxon>
        <taxon>Euteleostomi</taxon>
        <taxon>Actinopterygii</taxon>
        <taxon>Neopterygii</taxon>
        <taxon>Teleostei</taxon>
        <taxon>Ostariophysi</taxon>
        <taxon>Cypriniformes</taxon>
        <taxon>Cyprinidae</taxon>
        <taxon>Cyprininae</taxon>
        <taxon>Cyprinus</taxon>
    </lineage>
</organism>
<evidence type="ECO:0000256" key="3">
    <source>
        <dbReference type="ARBA" id="ARBA00022490"/>
    </source>
</evidence>
<dbReference type="Pfam" id="PF00169">
    <property type="entry name" value="PH"/>
    <property type="match status" value="1"/>
</dbReference>
<dbReference type="SMART" id="SM00015">
    <property type="entry name" value="IQ"/>
    <property type="match status" value="3"/>
</dbReference>
<dbReference type="GO" id="GO:0005737">
    <property type="term" value="C:cytoplasm"/>
    <property type="evidence" value="ECO:0007669"/>
    <property type="project" value="UniProtKB-SubCell"/>
</dbReference>
<dbReference type="Gene3D" id="1.20.5.190">
    <property type="match status" value="1"/>
</dbReference>
<dbReference type="InterPro" id="IPR000857">
    <property type="entry name" value="MyTH4_dom"/>
</dbReference>
<sequence length="1973" mass="226103">VDSCSGGVVVFNTNYGQVYTYKQNAVSRQRVYPMHNSSINGVEDMATLQDLHDGAILHNLQLRYTQKSIYTYIGSILAAVNPYQSLSGLYDATAIERYSRHHLGEIPPHIYAIANECYRSLWKRSNNQCVLISGESGAGKTESTKMILRFLSAMSQQSVVLSTAKRASSHVEEAIVESSPIMEAFGNAKTVHNNNSSRFGKFIQLHFSQHGNIQGGRITDCILCLCFNRVVRQNPGERNYHIFYALLAGTSTEQRESFSLTPPEGFHYLGQSGCVKDKAINDTETFQEVLNALRTMQFGEENIKEVLRLLSGILHVGNIDFLTAGGAQVCSKSALSKAADLLGLDCAQLAEVLTHRSMILRGEEISTPLTVEQAVDSRDSMAMALYSQCFTWIIRKLNSRINGNEDFRSIGILDIFGFENFEVNRFEQFNINYANEKLQEYFNKHIFSLEQLEYNKEGLVWDDVNWMDNGECLDLIEKKLGLLALVNEESHFPKGTDDTLLEKLHSQHSRNQFYVKPRVAVHQFGIKHYAGEVVYDVRGILEKNRDTFRDDILNLLRESRLDFVYDLFERVNTWTGQDTVKCGSKYRRPTVSSQFKNSLHSLMSTLSASNPFFVRCIKPNNSKMPNQFEQSVVLNQLRYSGMLETVKIRRSGFPVRRTFKDFSSRYYVLMRGLDLSDDPKGRCLLLLQQYDNSSAEWQLGKTKVFMRESLELRLEKQRETEVLKAASIIQAHILGYRARRQYRRLLQCIVVIQKNYRALYWRRRFQMMRWATITLQKRLRGQRARRLYIQLLEEKRKREEEEAKRRREEQEAQERERQRMELELLAQAVSEVSVCLSIYPSVYLSGETNQALQVEEILRLEREIEGLQRQKEAQEQSLTTQSLHRLQWLRDQELRRLEEEACKAAQQFLTSLNFDEIDECVRNIESSLGGSGGAQREVARGEDDEVDEGLGVDEDGFKDSPNPSEHGHSDGQRTSGIRTSDDSSEEDPYANDLMPLPPALPIITPLAYHAPPSSSGSTYSHAVQEEEAELIPPDEDSDYDADDYDEGGVIMWPPSLPPHNDHWSHDHRSSLATSTSVSSGAYRFSSEGPQSSFEDSEDDFDRFDTDDESSYRRDSVYSSVTLPYFHSFLYIKGGLLNSWKRRWCVLKDETFLWFRSRQEALKQGWLLKKGGGSSTLSRRNWRRRWFVLRQSKLIYYENDTEERMKGMLDMHEAKEIIDVTGKENGIDIVMPERTYHLVAETAEDSSHWFSVLSQVHMSTEQEIREMHDEQANPQNAVGTLDVGMIDSVCASDNPERPNAFVIITAHRVLHCMAESAEEMHHWITLLQRTKGDTRVQGQEFIIRGWLYKEIRGSSRGNLKLKKCWFVLTHNSVDYYKSSERNALKLGSLVLNSLCSVIVPDERVFRETAFISAQSAHGYTHAATYTGHQGNTHINTYIHENCLNLEVVEQIYKRNPILRYTHHPLHTALLPLPYGDAQQSSDKGRSYGTLQAEALKLFNVLHQLETEDNPIPQIQGLLQTAHDLRPLRDELFCQLIKQTTHHPKPAGPTHICGWRIIACMCCTFSPASRSILKYLKFHFKRTRELYPGTEMERYAGFSQDALRHVRGREYVPSQEELRAILSRQEMTSTVYCHGGGSCKITINSHTTAGEVVEKLLKGLSMEDCKNMFALFEHNDTTDRAIESRTVVADVLAKFENWKFYFKLFCFSEPESVPADSVEFAFMFEQAHEAVIRGQYPAPEETLQFLAALRLQYLLGDYTTQSALPELEQVFPMDRLRARVQQSARCFASATPSTERKRGSFLEGTLRRSFRGSLGRQRQGEGPAAIEMWLQDEKAGLRSCLVEKWRKLQGMDQEQAMKKYMSLVREWEGYGSTLFDVECVDGVYPGELWLGVSRKGVCVYKRGEAWPLEVFPYEVILSFGAPQPNIYKISVEGRELLFNTNMVMDIAKLMKAYISLIVKKRFSTCQSISSHGSNW</sequence>
<dbReference type="InterPro" id="IPR040640">
    <property type="entry name" value="MyoX_N_SH3"/>
</dbReference>
<keyword evidence="6 9" id="KW-0518">Myosin</keyword>
<dbReference type="Gene3D" id="3.10.20.90">
    <property type="entry name" value="Phosphatidylinositol 3-kinase Catalytic Subunit, Chain A, domain 1"/>
    <property type="match status" value="1"/>
</dbReference>
<dbReference type="Pfam" id="PF16735">
    <property type="entry name" value="MYO10_CC"/>
    <property type="match status" value="1"/>
</dbReference>
<dbReference type="Gene3D" id="1.25.40.530">
    <property type="entry name" value="MyTH4 domain"/>
    <property type="match status" value="1"/>
</dbReference>
<dbReference type="GO" id="GO:0016459">
    <property type="term" value="C:myosin complex"/>
    <property type="evidence" value="ECO:0007669"/>
    <property type="project" value="UniProtKB-KW"/>
</dbReference>
<dbReference type="GO" id="GO:0030705">
    <property type="term" value="P:cytoskeleton-dependent intracellular transport"/>
    <property type="evidence" value="ECO:0007669"/>
    <property type="project" value="TreeGrafter"/>
</dbReference>
<feature type="binding site" evidence="9">
    <location>
        <begin position="134"/>
        <end position="141"/>
    </location>
    <ligand>
        <name>ATP</name>
        <dbReference type="ChEBI" id="CHEBI:30616"/>
    </ligand>
</feature>
<evidence type="ECO:0000256" key="7">
    <source>
        <dbReference type="ARBA" id="ARBA00023175"/>
    </source>
</evidence>
<evidence type="ECO:0000256" key="8">
    <source>
        <dbReference type="ARBA" id="ARBA00023203"/>
    </source>
</evidence>
<accession>A0A8C1URI9</accession>
<keyword evidence="8 9" id="KW-0009">Actin-binding</keyword>
<dbReference type="PROSITE" id="PS50200">
    <property type="entry name" value="RA"/>
    <property type="match status" value="1"/>
</dbReference>
<dbReference type="InterPro" id="IPR000159">
    <property type="entry name" value="RA_dom"/>
</dbReference>
<dbReference type="PROSITE" id="PS50057">
    <property type="entry name" value="FERM_3"/>
    <property type="match status" value="1"/>
</dbReference>
<dbReference type="SMART" id="SM00295">
    <property type="entry name" value="B41"/>
    <property type="match status" value="1"/>
</dbReference>
<dbReference type="CDD" id="cd17206">
    <property type="entry name" value="FERM_F1_Myosin-X"/>
    <property type="match status" value="1"/>
</dbReference>
<keyword evidence="4 9" id="KW-0547">Nucleotide-binding</keyword>